<dbReference type="AlphaFoldDB" id="A0A9P9HAC4"/>
<evidence type="ECO:0000313" key="1">
    <source>
        <dbReference type="EMBL" id="KAH7253412.1"/>
    </source>
</evidence>
<evidence type="ECO:0008006" key="3">
    <source>
        <dbReference type="Google" id="ProtNLM"/>
    </source>
</evidence>
<dbReference type="Proteomes" id="UP000736672">
    <property type="component" value="Unassembled WGS sequence"/>
</dbReference>
<sequence>MDTLPQDIIDHIVTYLLADGSKPRQPYAYLHPRLSRAALATVSRRLQTAVERWTFRDIRINSDELEKLIGLLTPARRTFLAGLEFVPILRRYKDAASARAESPADRAANDESYTRAVQSLLETLKAWEEENPHSINYRLRLSINVPQSRSDRVWPGIFPQWKALLPKGNCIYEGRYLHSYIDLLRPEQLPEVHRVNHLVMIRPDEKRIHRNVCPKVPFMLASKMPNLETVDFSVDDSEERFLDLRRRNRQEAADAMKGVSLPELKSARLDFWHRRYRNEATVPPHLHGVNIPDPLSAVVCDFSMSLVNLEVAGIFDPDLLRPLSQAPWPNLQTFSIELEPISPSGEWYFLESQPPSQPPVDRPSSEFSYKNLHQEQFSFRREASYASQRPADAFRGRVNEKTLAPFIEAYANALSVMPKLVSAKLVCNLDFHSETLPEPPSFQIAYFAPGAYSNSGLVDLNYNTRQLVTSLLGWVPSADLMTKLRGIQDAYRIEPMKEMDVGDSFEKQMEALQI</sequence>
<comment type="caution">
    <text evidence="1">The sequence shown here is derived from an EMBL/GenBank/DDBJ whole genome shotgun (WGS) entry which is preliminary data.</text>
</comment>
<dbReference type="EMBL" id="JAGTJS010000011">
    <property type="protein sequence ID" value="KAH7253412.1"/>
    <property type="molecule type" value="Genomic_DNA"/>
</dbReference>
<reference evidence="1" key="1">
    <citation type="journal article" date="2021" name="Nat. Commun.">
        <title>Genetic determinants of endophytism in the Arabidopsis root mycobiome.</title>
        <authorList>
            <person name="Mesny F."/>
            <person name="Miyauchi S."/>
            <person name="Thiergart T."/>
            <person name="Pickel B."/>
            <person name="Atanasova L."/>
            <person name="Karlsson M."/>
            <person name="Huettel B."/>
            <person name="Barry K.W."/>
            <person name="Haridas S."/>
            <person name="Chen C."/>
            <person name="Bauer D."/>
            <person name="Andreopoulos W."/>
            <person name="Pangilinan J."/>
            <person name="LaButti K."/>
            <person name="Riley R."/>
            <person name="Lipzen A."/>
            <person name="Clum A."/>
            <person name="Drula E."/>
            <person name="Henrissat B."/>
            <person name="Kohler A."/>
            <person name="Grigoriev I.V."/>
            <person name="Martin F.M."/>
            <person name="Hacquard S."/>
        </authorList>
    </citation>
    <scope>NUCLEOTIDE SEQUENCE</scope>
    <source>
        <strain evidence="1">FSSC 5 MPI-SDFR-AT-0091</strain>
    </source>
</reference>
<accession>A0A9P9HAC4</accession>
<keyword evidence="2" id="KW-1185">Reference proteome</keyword>
<dbReference type="OrthoDB" id="5333491at2759"/>
<organism evidence="1 2">
    <name type="scientific">Fusarium solani</name>
    <name type="common">Filamentous fungus</name>
    <dbReference type="NCBI Taxonomy" id="169388"/>
    <lineage>
        <taxon>Eukaryota</taxon>
        <taxon>Fungi</taxon>
        <taxon>Dikarya</taxon>
        <taxon>Ascomycota</taxon>
        <taxon>Pezizomycotina</taxon>
        <taxon>Sordariomycetes</taxon>
        <taxon>Hypocreomycetidae</taxon>
        <taxon>Hypocreales</taxon>
        <taxon>Nectriaceae</taxon>
        <taxon>Fusarium</taxon>
        <taxon>Fusarium solani species complex</taxon>
    </lineage>
</organism>
<gene>
    <name evidence="1" type="ORF">B0J15DRAFT_425249</name>
</gene>
<name>A0A9P9HAC4_FUSSL</name>
<proteinExistence type="predicted"/>
<evidence type="ECO:0000313" key="2">
    <source>
        <dbReference type="Proteomes" id="UP000736672"/>
    </source>
</evidence>
<protein>
    <recommendedName>
        <fullName evidence="3">F-box domain-containing protein</fullName>
    </recommendedName>
</protein>